<gene>
    <name evidence="1" type="ORF">ENS56_08545</name>
</gene>
<accession>A0A832G701</accession>
<dbReference type="AlphaFoldDB" id="A0A832G701"/>
<name>A0A832G701_9BACT</name>
<organism evidence="1">
    <name type="scientific">Ignavibacterium album</name>
    <dbReference type="NCBI Taxonomy" id="591197"/>
    <lineage>
        <taxon>Bacteria</taxon>
        <taxon>Pseudomonadati</taxon>
        <taxon>Ignavibacteriota</taxon>
        <taxon>Ignavibacteria</taxon>
        <taxon>Ignavibacteriales</taxon>
        <taxon>Ignavibacteriaceae</taxon>
        <taxon>Ignavibacterium</taxon>
    </lineage>
</organism>
<sequence length="177" mass="20592">MKKIFFIFFFVLLTFALFAQNKEEKVRLSPKAEVMQVVGFTEVRIIYSRPGVKGREIWGGLVPYNQVWRAGANEATKFIFSTDVYIEGKLLKAGSYSFFAIPGKNEWTLIFNKVADQWGAFEYNEAQDALRIKVKPEKSITHQEWLTYTITKTSDYSAVVRLEWEKLKVPFKIEVKQ</sequence>
<dbReference type="EMBL" id="DSVI01000010">
    <property type="protein sequence ID" value="HGT48070.1"/>
    <property type="molecule type" value="Genomic_DNA"/>
</dbReference>
<reference evidence="1" key="1">
    <citation type="journal article" date="2020" name="mSystems">
        <title>Genome- and Community-Level Interaction Insights into Carbon Utilization and Element Cycling Functions of Hydrothermarchaeota in Hydrothermal Sediment.</title>
        <authorList>
            <person name="Zhou Z."/>
            <person name="Liu Y."/>
            <person name="Xu W."/>
            <person name="Pan J."/>
            <person name="Luo Z.H."/>
            <person name="Li M."/>
        </authorList>
    </citation>
    <scope>NUCLEOTIDE SEQUENCE [LARGE SCALE GENOMIC DNA]</scope>
    <source>
        <strain evidence="1">SpSt-500</strain>
    </source>
</reference>
<protein>
    <submittedName>
        <fullName evidence="1">DUF2911 domain-containing protein</fullName>
    </submittedName>
</protein>
<comment type="caution">
    <text evidence="1">The sequence shown here is derived from an EMBL/GenBank/DDBJ whole genome shotgun (WGS) entry which is preliminary data.</text>
</comment>
<dbReference type="Pfam" id="PF11138">
    <property type="entry name" value="DUF2911"/>
    <property type="match status" value="1"/>
</dbReference>
<evidence type="ECO:0000313" key="1">
    <source>
        <dbReference type="EMBL" id="HGT48070.1"/>
    </source>
</evidence>
<proteinExistence type="predicted"/>
<dbReference type="InterPro" id="IPR021314">
    <property type="entry name" value="DUF2911"/>
</dbReference>